<keyword evidence="3 8" id="KW-0378">Hydrolase</keyword>
<feature type="domain" description="Peptidase M16 C-terminal" evidence="7">
    <location>
        <begin position="722"/>
        <end position="898"/>
    </location>
</feature>
<dbReference type="PANTHER" id="PTHR43690:SF17">
    <property type="entry name" value="PROTEIN YHJJ"/>
    <property type="match status" value="1"/>
</dbReference>
<gene>
    <name evidence="8" type="primary">ptrA_2</name>
    <name evidence="8" type="ORF">WYH_01213</name>
</gene>
<dbReference type="Gene3D" id="3.30.830.10">
    <property type="entry name" value="Metalloenzyme, LuxS/M16 peptidase-like"/>
    <property type="match status" value="3"/>
</dbReference>
<dbReference type="KEGG" id="aay:WYH_01213"/>
<dbReference type="OrthoDB" id="9811314at2"/>
<dbReference type="InterPro" id="IPR011765">
    <property type="entry name" value="Pept_M16_N"/>
</dbReference>
<evidence type="ECO:0000256" key="1">
    <source>
        <dbReference type="ARBA" id="ARBA00007261"/>
    </source>
</evidence>
<feature type="domain" description="Peptidase M16 C-terminal" evidence="7">
    <location>
        <begin position="239"/>
        <end position="423"/>
    </location>
</feature>
<evidence type="ECO:0000256" key="4">
    <source>
        <dbReference type="ARBA" id="ARBA00022833"/>
    </source>
</evidence>
<dbReference type="EC" id="3.4.24.55" evidence="8"/>
<evidence type="ECO:0000313" key="9">
    <source>
        <dbReference type="Proteomes" id="UP000034392"/>
    </source>
</evidence>
<dbReference type="PATRIC" id="fig|1267766.3.peg.1222"/>
<dbReference type="Proteomes" id="UP000034392">
    <property type="component" value="Chromosome"/>
</dbReference>
<dbReference type="Pfam" id="PF00675">
    <property type="entry name" value="Peptidase_M16"/>
    <property type="match status" value="1"/>
</dbReference>
<dbReference type="PANTHER" id="PTHR43690">
    <property type="entry name" value="NARDILYSIN"/>
    <property type="match status" value="1"/>
</dbReference>
<evidence type="ECO:0000313" key="8">
    <source>
        <dbReference type="EMBL" id="AKH42258.1"/>
    </source>
</evidence>
<dbReference type="Pfam" id="PF05193">
    <property type="entry name" value="Peptidase_M16_C"/>
    <property type="match status" value="2"/>
</dbReference>
<reference evidence="8" key="1">
    <citation type="submission" date="2015-05" db="EMBL/GenBank/DDBJ databases">
        <title>The complete genome of Altererythrobacter atlanticus strain 26DY36.</title>
        <authorList>
            <person name="Wu Y.-H."/>
            <person name="Cheng H."/>
            <person name="Wu X.-W."/>
        </authorList>
    </citation>
    <scope>NUCLEOTIDE SEQUENCE [LARGE SCALE GENOMIC DNA]</scope>
    <source>
        <strain evidence="8">26DY36</strain>
    </source>
</reference>
<comment type="similarity">
    <text evidence="1">Belongs to the peptidase M16 family.</text>
</comment>
<accession>A0A0F7KP17</accession>
<feature type="domain" description="Peptidase M16 N-terminal" evidence="6">
    <location>
        <begin position="87"/>
        <end position="200"/>
    </location>
</feature>
<evidence type="ECO:0000256" key="5">
    <source>
        <dbReference type="ARBA" id="ARBA00023049"/>
    </source>
</evidence>
<dbReference type="SUPFAM" id="SSF63411">
    <property type="entry name" value="LuxS/MPP-like metallohydrolase"/>
    <property type="match status" value="3"/>
</dbReference>
<proteinExistence type="inferred from homology"/>
<keyword evidence="4" id="KW-0862">Zinc</keyword>
<protein>
    <submittedName>
        <fullName evidence="8">Protease 3</fullName>
        <ecNumber evidence="8">3.4.24.55</ecNumber>
    </submittedName>
</protein>
<organism evidence="8 9">
    <name type="scientific">Croceibacterium atlanticum</name>
    <dbReference type="NCBI Taxonomy" id="1267766"/>
    <lineage>
        <taxon>Bacteria</taxon>
        <taxon>Pseudomonadati</taxon>
        <taxon>Pseudomonadota</taxon>
        <taxon>Alphaproteobacteria</taxon>
        <taxon>Sphingomonadales</taxon>
        <taxon>Erythrobacteraceae</taxon>
        <taxon>Croceibacterium</taxon>
    </lineage>
</organism>
<dbReference type="STRING" id="1267766.WYH_01213"/>
<evidence type="ECO:0000256" key="2">
    <source>
        <dbReference type="ARBA" id="ARBA00022670"/>
    </source>
</evidence>
<dbReference type="GO" id="GO:0006508">
    <property type="term" value="P:proteolysis"/>
    <property type="evidence" value="ECO:0007669"/>
    <property type="project" value="UniProtKB-KW"/>
</dbReference>
<keyword evidence="5" id="KW-0482">Metalloprotease</keyword>
<dbReference type="InterPro" id="IPR050626">
    <property type="entry name" value="Peptidase_M16"/>
</dbReference>
<dbReference type="AlphaFoldDB" id="A0A0F7KP17"/>
<evidence type="ECO:0000256" key="3">
    <source>
        <dbReference type="ARBA" id="ARBA00022801"/>
    </source>
</evidence>
<evidence type="ECO:0000259" key="7">
    <source>
        <dbReference type="Pfam" id="PF05193"/>
    </source>
</evidence>
<dbReference type="InterPro" id="IPR007863">
    <property type="entry name" value="Peptidase_M16_C"/>
</dbReference>
<evidence type="ECO:0000259" key="6">
    <source>
        <dbReference type="Pfam" id="PF00675"/>
    </source>
</evidence>
<sequence length="986" mass="108317">MTFALRALRIFAPALLLSPLPAIAQDAAAPQVAPSQIAPAQIPAYAQPDDPWIYRGTDIPVDREWLFGEMPNGVRYAVRDNGVPPGQVSIRVRIDAGSLHETDEERGFAHLIEHLTFRESTYLGDAEAIPHFQRLGATLGSDTNAITSPTQTVFKLDLPNARPATLEESMRLLSGMVREPVLSQKNVDTEVPIVLAERRERGGPDARIADASRELFFAGQPLAERGPIGLANTLEDARADAVKAFHQRWYRPENAVIVVVGDADPQQLAVLVERYFGDWEVPGDPALQPDFGEPHPQMDVNPDNPVGMARVMVEPGQPRGFTYGVLRPWHQVTDNLEYNRGLLIDAIAEAVINRRLESRARSGGNFLYAAIEQQKTSRSADLTYVSFAPLSDDWKSALSDVRSVIARALAEPPTQAEIDREMAEFDVVFANQVEQERIQAGSQLADDIVNAVDIREAVAAPDTVLNLFRDMKHRFTPEAVHEHTRALFRGKVIRAMYLTPEEGEATPDQLRQALLAPVEISTSARADAEAISFAELPEIGTPAQPLSREPLGIFDVEKLTFANGVRALLWNTDNEPGRATVRVRFGRGWQDIADDEAAYAALGQMALVSSGLGPLGQEELDQIATGRKLGFNFRIEQGTFEFEGMTRAEDVADQLYLFAAKLEMPRWDVSPVARAKAAALLSYDSYRGSPNAVLARDLDWLLHDRDPRYRTPTPEQLQAATPEGFREVWSRLLKQGPIEVDIFGDFDREAAIAALSRTFGAMPPREVAGPAVLQVTDKFPEANDQPLILTHEGEADQAAAVIAWPTGGGSEGLPQSRKLQLLAEIFNNRLMDAMRERAGASYSPVVNSQWPLDVDNGGRIVALAQLSPMQVNAFFDAADDIAQDLAETGPTEDEIARVTEPMRQLLYRLQTGHTFWLNQLEGASFDSNRLAYLPSLVSDLTRITPQEVQALAARYLGGHGGWRMAVMPEMAVAETAGKQAAIGGGR</sequence>
<dbReference type="EMBL" id="CP011452">
    <property type="protein sequence ID" value="AKH42258.1"/>
    <property type="molecule type" value="Genomic_DNA"/>
</dbReference>
<keyword evidence="2 8" id="KW-0645">Protease</keyword>
<name>A0A0F7KP17_9SPHN</name>
<dbReference type="GO" id="GO:0046872">
    <property type="term" value="F:metal ion binding"/>
    <property type="evidence" value="ECO:0007669"/>
    <property type="project" value="InterPro"/>
</dbReference>
<dbReference type="RefSeq" id="WP_046903117.1">
    <property type="nucleotide sequence ID" value="NZ_CP011452.2"/>
</dbReference>
<dbReference type="GO" id="GO:0004222">
    <property type="term" value="F:metalloendopeptidase activity"/>
    <property type="evidence" value="ECO:0007669"/>
    <property type="project" value="UniProtKB-EC"/>
</dbReference>
<dbReference type="InterPro" id="IPR011249">
    <property type="entry name" value="Metalloenz_LuxS/M16"/>
</dbReference>
<keyword evidence="9" id="KW-1185">Reference proteome</keyword>